<evidence type="ECO:0000313" key="7">
    <source>
        <dbReference type="Proteomes" id="UP000550707"/>
    </source>
</evidence>
<dbReference type="PANTHER" id="PTHR34827">
    <property type="entry name" value="INSULIN GROWTH FACTOR-LIKE FAMILY MEMBER 3-RELATED"/>
    <property type="match status" value="1"/>
</dbReference>
<dbReference type="GO" id="GO:0005615">
    <property type="term" value="C:extracellular space"/>
    <property type="evidence" value="ECO:0007669"/>
    <property type="project" value="TreeGrafter"/>
</dbReference>
<dbReference type="AlphaFoldDB" id="A0A7J8C7X9"/>
<protein>
    <submittedName>
        <fullName evidence="6">IGF like family member 1</fullName>
    </submittedName>
</protein>
<accession>A0A7J8C7X9</accession>
<evidence type="ECO:0000313" key="6">
    <source>
        <dbReference type="EMBL" id="KAF6406930.1"/>
    </source>
</evidence>
<dbReference type="Pfam" id="PF14653">
    <property type="entry name" value="IGFL"/>
    <property type="match status" value="1"/>
</dbReference>
<name>A0A7J8C7X9_MOLMO</name>
<comment type="caution">
    <text evidence="6">The sequence shown here is derived from an EMBL/GenBank/DDBJ whole genome shotgun (WGS) entry which is preliminary data.</text>
</comment>
<keyword evidence="3" id="KW-0964">Secreted</keyword>
<evidence type="ECO:0000256" key="2">
    <source>
        <dbReference type="ARBA" id="ARBA00009529"/>
    </source>
</evidence>
<reference evidence="6 7" key="1">
    <citation type="journal article" date="2020" name="Nature">
        <title>Six reference-quality genomes reveal evolution of bat adaptations.</title>
        <authorList>
            <person name="Jebb D."/>
            <person name="Huang Z."/>
            <person name="Pippel M."/>
            <person name="Hughes G.M."/>
            <person name="Lavrichenko K."/>
            <person name="Devanna P."/>
            <person name="Winkler S."/>
            <person name="Jermiin L.S."/>
            <person name="Skirmuntt E.C."/>
            <person name="Katzourakis A."/>
            <person name="Burkitt-Gray L."/>
            <person name="Ray D.A."/>
            <person name="Sullivan K.A.M."/>
            <person name="Roscito J.G."/>
            <person name="Kirilenko B.M."/>
            <person name="Davalos L.M."/>
            <person name="Corthals A.P."/>
            <person name="Power M.L."/>
            <person name="Jones G."/>
            <person name="Ransome R.D."/>
            <person name="Dechmann D.K.N."/>
            <person name="Locatelli A.G."/>
            <person name="Puechmaille S.J."/>
            <person name="Fedrigo O."/>
            <person name="Jarvis E.D."/>
            <person name="Hiller M."/>
            <person name="Vernes S.C."/>
            <person name="Myers E.W."/>
            <person name="Teeling E.C."/>
        </authorList>
    </citation>
    <scope>NUCLEOTIDE SEQUENCE [LARGE SCALE GENOMIC DNA]</scope>
    <source>
        <strain evidence="6">MMolMol1</strain>
        <tissue evidence="6">Muscle</tissue>
    </source>
</reference>
<dbReference type="FunCoup" id="A0A7J8C7X9">
    <property type="interactions" value="1"/>
</dbReference>
<dbReference type="GO" id="GO:0005102">
    <property type="term" value="F:signaling receptor binding"/>
    <property type="evidence" value="ECO:0007669"/>
    <property type="project" value="TreeGrafter"/>
</dbReference>
<dbReference type="Proteomes" id="UP000550707">
    <property type="component" value="Unassembled WGS sequence"/>
</dbReference>
<feature type="chain" id="PRO_5029517019" evidence="5">
    <location>
        <begin position="25"/>
        <end position="114"/>
    </location>
</feature>
<feature type="signal peptide" evidence="5">
    <location>
        <begin position="1"/>
        <end position="24"/>
    </location>
</feature>
<keyword evidence="4 5" id="KW-0732">Signal</keyword>
<keyword evidence="7" id="KW-1185">Reference proteome</keyword>
<gene>
    <name evidence="6" type="ORF">HJG59_006670</name>
</gene>
<organism evidence="6 7">
    <name type="scientific">Molossus molossus</name>
    <name type="common">Pallas' mastiff bat</name>
    <name type="synonym">Vespertilio molossus</name>
    <dbReference type="NCBI Taxonomy" id="27622"/>
    <lineage>
        <taxon>Eukaryota</taxon>
        <taxon>Metazoa</taxon>
        <taxon>Chordata</taxon>
        <taxon>Craniata</taxon>
        <taxon>Vertebrata</taxon>
        <taxon>Euteleostomi</taxon>
        <taxon>Mammalia</taxon>
        <taxon>Eutheria</taxon>
        <taxon>Laurasiatheria</taxon>
        <taxon>Chiroptera</taxon>
        <taxon>Yangochiroptera</taxon>
        <taxon>Molossidae</taxon>
        <taxon>Molossus</taxon>
    </lineage>
</organism>
<sequence length="114" mass="12848">MTPRCYVLVAWAVLCVFTLLCSHGAPVSPTGAHLMLCQSHTRCGDKFYDPQQHCCYDDAVVKLSETRKCGNCTFRVCFEQCCPWSFKSEETFLVKVKSQNCSSGLFSDDRVCSR</sequence>
<dbReference type="PANTHER" id="PTHR34827:SF2">
    <property type="entry name" value="INSULIN GROWTH FACTOR-LIKE FAMILY MEMBER 1"/>
    <property type="match status" value="1"/>
</dbReference>
<evidence type="ECO:0000256" key="4">
    <source>
        <dbReference type="ARBA" id="ARBA00022729"/>
    </source>
</evidence>
<evidence type="ECO:0000256" key="5">
    <source>
        <dbReference type="SAM" id="SignalP"/>
    </source>
</evidence>
<proteinExistence type="inferred from homology"/>
<comment type="subcellular location">
    <subcellularLocation>
        <location evidence="1">Secreted</location>
    </subcellularLocation>
</comment>
<evidence type="ECO:0000256" key="1">
    <source>
        <dbReference type="ARBA" id="ARBA00004613"/>
    </source>
</evidence>
<comment type="similarity">
    <text evidence="2">Belongs to the IGFL family.</text>
</comment>
<dbReference type="OrthoDB" id="9834561at2759"/>
<dbReference type="InterPro" id="IPR032744">
    <property type="entry name" value="IGFL"/>
</dbReference>
<dbReference type="InParanoid" id="A0A7J8C7X9"/>
<evidence type="ECO:0000256" key="3">
    <source>
        <dbReference type="ARBA" id="ARBA00022525"/>
    </source>
</evidence>
<dbReference type="EMBL" id="JACASF010000021">
    <property type="protein sequence ID" value="KAF6406930.1"/>
    <property type="molecule type" value="Genomic_DNA"/>
</dbReference>